<feature type="region of interest" description="Disordered" evidence="10">
    <location>
        <begin position="630"/>
        <end position="659"/>
    </location>
</feature>
<feature type="region of interest" description="Disordered" evidence="10">
    <location>
        <begin position="32"/>
        <end position="63"/>
    </location>
</feature>
<feature type="compositionally biased region" description="Polar residues" evidence="10">
    <location>
        <begin position="639"/>
        <end position="657"/>
    </location>
</feature>
<keyword evidence="2" id="KW-0597">Phosphoprotein</keyword>
<dbReference type="Pfam" id="PF00439">
    <property type="entry name" value="Bromodomain"/>
    <property type="match status" value="1"/>
</dbReference>
<evidence type="ECO:0000313" key="12">
    <source>
        <dbReference type="EMBL" id="KAF2835813.1"/>
    </source>
</evidence>
<dbReference type="SMART" id="SM00297">
    <property type="entry name" value="BROMO"/>
    <property type="match status" value="1"/>
</dbReference>
<evidence type="ECO:0000259" key="11">
    <source>
        <dbReference type="PROSITE" id="PS50014"/>
    </source>
</evidence>
<evidence type="ECO:0000256" key="4">
    <source>
        <dbReference type="ARBA" id="ARBA00023117"/>
    </source>
</evidence>
<protein>
    <recommendedName>
        <fullName evidence="7">SAGA complex subunit Spt7</fullName>
    </recommendedName>
</protein>
<feature type="region of interest" description="Disordered" evidence="10">
    <location>
        <begin position="244"/>
        <end position="270"/>
    </location>
</feature>
<dbReference type="PRINTS" id="PR00503">
    <property type="entry name" value="BROMODOMAIN"/>
</dbReference>
<organism evidence="12 13">
    <name type="scientific">Patellaria atrata CBS 101060</name>
    <dbReference type="NCBI Taxonomy" id="1346257"/>
    <lineage>
        <taxon>Eukaryota</taxon>
        <taxon>Fungi</taxon>
        <taxon>Dikarya</taxon>
        <taxon>Ascomycota</taxon>
        <taxon>Pezizomycotina</taxon>
        <taxon>Dothideomycetes</taxon>
        <taxon>Dothideomycetes incertae sedis</taxon>
        <taxon>Patellariales</taxon>
        <taxon>Patellariaceae</taxon>
        <taxon>Patellaria</taxon>
    </lineage>
</organism>
<feature type="coiled-coil region" evidence="9">
    <location>
        <begin position="183"/>
        <end position="217"/>
    </location>
</feature>
<dbReference type="PANTHER" id="PTHR47343">
    <property type="entry name" value="TRANSCRIPTIONAL ACTIVATOR SPT7"/>
    <property type="match status" value="1"/>
</dbReference>
<dbReference type="Proteomes" id="UP000799429">
    <property type="component" value="Unassembled WGS sequence"/>
</dbReference>
<gene>
    <name evidence="12" type="ORF">M501DRAFT_940755</name>
</gene>
<comment type="subcellular location">
    <subcellularLocation>
        <location evidence="1">Nucleus</location>
    </subcellularLocation>
</comment>
<dbReference type="InterPro" id="IPR009072">
    <property type="entry name" value="Histone-fold"/>
</dbReference>
<feature type="compositionally biased region" description="Polar residues" evidence="10">
    <location>
        <begin position="476"/>
        <end position="493"/>
    </location>
</feature>
<sequence length="1129" mass="125541">MTANNLQHHQSSRPSTYGAWRLSVSHASATRLRTPNLSDDGAMSAALATNNGEGGDTMAEEDPRHAVFRERYNRTESRLDAVLNGLNKPLALEDATAADGLVGDDARPPETAPPASAPKKPARTIDEDDYGDDDEDNDEDEASNASPLLCKSAPPSRINSISIPLNLQVPSPQILKPGIERKASSSSDHVKNAEEIRKNLEEEKKALEETVQRRSYTMFHTLESDRDAMLEQEKLDELDRQVESEMNSGAPNAARQDNMPRQGTLSTENLGSSSLTLKNLIAAIDKNRDRIPATQAQLRQMLGEARKNRSKWASEDKVGQEELYEACEKVLMELKAREHATPFLNKVSKREAPDYYNIIKRPMDIGTMLKKLKGVQYKSKKEFVEDLSLIWDNCLRYNSDPAHLLRKKALYMRKETEKIVPLIPDIVIRDRAEVEAEERRLQNGDDADGIEDSDDEEPIMASRGRKAPGKMAKKGGSTTRKALPTATDSSPVTENKVHTAHSVSNLKHEFLRADSDAPMEGSQNGVSTPPPGTLTPMGPHALFNGAHGSQADPSEADVHGGSLTGLAVGQTEDPDVDDIEYKTWKQVTKKDRALMAAERHRLFRNDHLNPEEPAILRTRAGMRRWTRQRQIGLGKLPSDKSNATEDSNGGTTNSRNETLAEGIEVEDDTYLPDYYDPVSAIPDINERLQWVEDGNGQVIDQSEEFLRMAPRGIFVSPQSTFTQKMEANMRQMQDVRKICAKIGVVKQMQLQSQMYQNQFQKYDPQPFIEEDAEPIVMTDDGPIMSQHTVRAALQRSVAKIFYHTGFEEFQPSALDSITDLASNYFTNLAKTLLLYREAPKVKDPVPAPDGRPSFRPRFTNEEAVLHCLSENGTDVESLDDYVKNDVDRIGTKLGVMQERMKSHLAELLRPALDSSAGADGVGAFKDGSEQFVGGDFAEEIGEDFFGFKELGLDKEFGLASLAVPLHLLQNRMYTAHQSQNANSNLSLGIIMEQPAPYEPVTINNINSQIGLVQDFFLARLESNNNEELVEDDDLPLKQRFPKPRLPPTGKITSPRKRPIREQQQLAKKKRKLEEGKAEEMANATSVPEKIRPIGKLQLKMPPPGENMGDPEKEDGSAVGMMSPESLTAA</sequence>
<feature type="compositionally biased region" description="Basic residues" evidence="10">
    <location>
        <begin position="463"/>
        <end position="473"/>
    </location>
</feature>
<dbReference type="OrthoDB" id="21449at2759"/>
<dbReference type="PANTHER" id="PTHR47343:SF1">
    <property type="entry name" value="TRANSCRIPTIONAL ACTIVATOR SPT7"/>
    <property type="match status" value="1"/>
</dbReference>
<dbReference type="FunFam" id="1.20.920.10:FF:000032">
    <property type="entry name" value="Transcriptional activator spt7"/>
    <property type="match status" value="1"/>
</dbReference>
<dbReference type="SUPFAM" id="SSF47370">
    <property type="entry name" value="Bromodomain"/>
    <property type="match status" value="1"/>
</dbReference>
<keyword evidence="9" id="KW-0175">Coiled coil</keyword>
<dbReference type="Pfam" id="PF07524">
    <property type="entry name" value="Bromo_TP"/>
    <property type="match status" value="1"/>
</dbReference>
<dbReference type="EMBL" id="MU006106">
    <property type="protein sequence ID" value="KAF2835813.1"/>
    <property type="molecule type" value="Genomic_DNA"/>
</dbReference>
<evidence type="ECO:0000256" key="9">
    <source>
        <dbReference type="SAM" id="Coils"/>
    </source>
</evidence>
<feature type="region of interest" description="Disordered" evidence="10">
    <location>
        <begin position="437"/>
        <end position="571"/>
    </location>
</feature>
<dbReference type="GO" id="GO:0046695">
    <property type="term" value="C:SLIK (SAGA-like) complex"/>
    <property type="evidence" value="ECO:0007669"/>
    <property type="project" value="InterPro"/>
</dbReference>
<evidence type="ECO:0000256" key="1">
    <source>
        <dbReference type="ARBA" id="ARBA00004123"/>
    </source>
</evidence>
<dbReference type="GO" id="GO:0006325">
    <property type="term" value="P:chromatin organization"/>
    <property type="evidence" value="ECO:0007669"/>
    <property type="project" value="UniProtKB-ARBA"/>
</dbReference>
<feature type="compositionally biased region" description="Acidic residues" evidence="10">
    <location>
        <begin position="445"/>
        <end position="458"/>
    </location>
</feature>
<keyword evidence="13" id="KW-1185">Reference proteome</keyword>
<dbReference type="FunFam" id="1.10.20.10:FF:000072">
    <property type="entry name" value="Transcriptional activator spt7"/>
    <property type="match status" value="1"/>
</dbReference>
<evidence type="ECO:0000256" key="5">
    <source>
        <dbReference type="ARBA" id="ARBA00023163"/>
    </source>
</evidence>
<keyword evidence="3" id="KW-0805">Transcription regulation</keyword>
<dbReference type="Gene3D" id="1.20.920.10">
    <property type="entry name" value="Bromodomain-like"/>
    <property type="match status" value="1"/>
</dbReference>
<reference evidence="12" key="1">
    <citation type="journal article" date="2020" name="Stud. Mycol.">
        <title>101 Dothideomycetes genomes: a test case for predicting lifestyles and emergence of pathogens.</title>
        <authorList>
            <person name="Haridas S."/>
            <person name="Albert R."/>
            <person name="Binder M."/>
            <person name="Bloem J."/>
            <person name="Labutti K."/>
            <person name="Salamov A."/>
            <person name="Andreopoulos B."/>
            <person name="Baker S."/>
            <person name="Barry K."/>
            <person name="Bills G."/>
            <person name="Bluhm B."/>
            <person name="Cannon C."/>
            <person name="Castanera R."/>
            <person name="Culley D."/>
            <person name="Daum C."/>
            <person name="Ezra D."/>
            <person name="Gonzalez J."/>
            <person name="Henrissat B."/>
            <person name="Kuo A."/>
            <person name="Liang C."/>
            <person name="Lipzen A."/>
            <person name="Lutzoni F."/>
            <person name="Magnuson J."/>
            <person name="Mondo S."/>
            <person name="Nolan M."/>
            <person name="Ohm R."/>
            <person name="Pangilinan J."/>
            <person name="Park H.-J."/>
            <person name="Ramirez L."/>
            <person name="Alfaro M."/>
            <person name="Sun H."/>
            <person name="Tritt A."/>
            <person name="Yoshinaga Y."/>
            <person name="Zwiers L.-H."/>
            <person name="Turgeon B."/>
            <person name="Goodwin S."/>
            <person name="Spatafora J."/>
            <person name="Crous P."/>
            <person name="Grigoriev I."/>
        </authorList>
    </citation>
    <scope>NUCLEOTIDE SEQUENCE</scope>
    <source>
        <strain evidence="12">CBS 101060</strain>
    </source>
</reference>
<dbReference type="PROSITE" id="PS50014">
    <property type="entry name" value="BROMODOMAIN_2"/>
    <property type="match status" value="1"/>
</dbReference>
<comment type="caution">
    <text evidence="12">The sequence shown here is derived from an EMBL/GenBank/DDBJ whole genome shotgun (WGS) entry which is preliminary data.</text>
</comment>
<evidence type="ECO:0000256" key="10">
    <source>
        <dbReference type="SAM" id="MobiDB-lite"/>
    </source>
</evidence>
<dbReference type="CDD" id="cd22927">
    <property type="entry name" value="HFD_SPT7"/>
    <property type="match status" value="1"/>
</dbReference>
<evidence type="ECO:0000256" key="8">
    <source>
        <dbReference type="PROSITE-ProRule" id="PRU00035"/>
    </source>
</evidence>
<proteinExistence type="predicted"/>
<feature type="compositionally biased region" description="Acidic residues" evidence="10">
    <location>
        <begin position="126"/>
        <end position="142"/>
    </location>
</feature>
<evidence type="ECO:0000256" key="3">
    <source>
        <dbReference type="ARBA" id="ARBA00023015"/>
    </source>
</evidence>
<dbReference type="InterPro" id="IPR006565">
    <property type="entry name" value="BTP"/>
</dbReference>
<dbReference type="CDD" id="cd05510">
    <property type="entry name" value="Bromo_SPT7_like"/>
    <property type="match status" value="1"/>
</dbReference>
<keyword evidence="4 8" id="KW-0103">Bromodomain</keyword>
<feature type="region of interest" description="Disordered" evidence="10">
    <location>
        <begin position="100"/>
        <end position="155"/>
    </location>
</feature>
<name>A0A9P4VLQ8_9PEZI</name>
<keyword evidence="5" id="KW-0804">Transcription</keyword>
<dbReference type="Gene3D" id="1.10.20.10">
    <property type="entry name" value="Histone, subunit A"/>
    <property type="match status" value="1"/>
</dbReference>
<evidence type="ECO:0000313" key="13">
    <source>
        <dbReference type="Proteomes" id="UP000799429"/>
    </source>
</evidence>
<dbReference type="GO" id="GO:0006357">
    <property type="term" value="P:regulation of transcription by RNA polymerase II"/>
    <property type="evidence" value="ECO:0007669"/>
    <property type="project" value="UniProtKB-ARBA"/>
</dbReference>
<feature type="domain" description="Bromo" evidence="11">
    <location>
        <begin position="335"/>
        <end position="405"/>
    </location>
</feature>
<dbReference type="GO" id="GO:0000124">
    <property type="term" value="C:SAGA complex"/>
    <property type="evidence" value="ECO:0007669"/>
    <property type="project" value="InterPro"/>
</dbReference>
<dbReference type="InterPro" id="IPR018359">
    <property type="entry name" value="Bromodomain_CS"/>
</dbReference>
<keyword evidence="6" id="KW-0539">Nucleus</keyword>
<dbReference type="GO" id="GO:0005198">
    <property type="term" value="F:structural molecule activity"/>
    <property type="evidence" value="ECO:0007669"/>
    <property type="project" value="TreeGrafter"/>
</dbReference>
<dbReference type="InterPro" id="IPR036427">
    <property type="entry name" value="Bromodomain-like_sf"/>
</dbReference>
<dbReference type="InterPro" id="IPR037782">
    <property type="entry name" value="Spt7"/>
</dbReference>
<evidence type="ECO:0000256" key="6">
    <source>
        <dbReference type="ARBA" id="ARBA00023242"/>
    </source>
</evidence>
<evidence type="ECO:0000256" key="2">
    <source>
        <dbReference type="ARBA" id="ARBA00022553"/>
    </source>
</evidence>
<feature type="region of interest" description="Disordered" evidence="10">
    <location>
        <begin position="1037"/>
        <end position="1129"/>
    </location>
</feature>
<feature type="compositionally biased region" description="Polar residues" evidence="10">
    <location>
        <begin position="259"/>
        <end position="270"/>
    </location>
</feature>
<dbReference type="AlphaFoldDB" id="A0A9P4VLQ8"/>
<accession>A0A9P4VLQ8</accession>
<dbReference type="GO" id="GO:0005634">
    <property type="term" value="C:nucleus"/>
    <property type="evidence" value="ECO:0007669"/>
    <property type="project" value="UniProtKB-SubCell"/>
</dbReference>
<dbReference type="PROSITE" id="PS00633">
    <property type="entry name" value="BROMODOMAIN_1"/>
    <property type="match status" value="1"/>
</dbReference>
<feature type="compositionally biased region" description="Basic and acidic residues" evidence="10">
    <location>
        <begin position="506"/>
        <end position="515"/>
    </location>
</feature>
<dbReference type="GO" id="GO:0046982">
    <property type="term" value="F:protein heterodimerization activity"/>
    <property type="evidence" value="ECO:0007669"/>
    <property type="project" value="InterPro"/>
</dbReference>
<evidence type="ECO:0000256" key="7">
    <source>
        <dbReference type="ARBA" id="ARBA00093633"/>
    </source>
</evidence>
<dbReference type="InterPro" id="IPR001487">
    <property type="entry name" value="Bromodomain"/>
</dbReference>